<evidence type="ECO:0000313" key="3">
    <source>
        <dbReference type="EMBL" id="AEY56263.1"/>
    </source>
</evidence>
<evidence type="ECO:0000313" key="2">
    <source>
        <dbReference type="EMBL" id="AEY56262.1"/>
    </source>
</evidence>
<dbReference type="AlphaFoldDB" id="V9I6M5"/>
<name>V9I6M5_APICE</name>
<evidence type="ECO:0000313" key="1">
    <source>
        <dbReference type="EMBL" id="AEY56261.1"/>
    </source>
</evidence>
<reference evidence="2" key="1">
    <citation type="submission" date="2011-11" db="EMBL/GenBank/DDBJ databases">
        <title>Decoding the brain transcriptome of the Eastern honeybee (Apis cerana) based on pyrosequencing.</title>
        <authorList>
            <person name="Sun L."/>
            <person name="Zheng H."/>
            <person name="Wang Y."/>
            <person name="Xie X."/>
            <person name="Zhu Y."/>
            <person name="Gu W."/>
            <person name="Wang S."/>
        </authorList>
    </citation>
    <scope>NUCLEOTIDE SEQUENCE</scope>
    <source>
        <tissue evidence="2">Brain</tissue>
    </source>
</reference>
<evidence type="ECO:0000313" key="4">
    <source>
        <dbReference type="EMBL" id="AEY56264.1"/>
    </source>
</evidence>
<gene>
    <name evidence="1" type="ORF">ACCB00015.1</name>
    <name evidence="4" type="ORF">ACCB00015.14</name>
    <name evidence="5" type="ORF">ACCB00015.15</name>
    <name evidence="2" type="ORF">ACCB00015.5</name>
    <name evidence="3" type="ORF">ACCB00015.9</name>
</gene>
<accession>V9I6M5</accession>
<sequence length="128" mass="14805">MTRNEDEKFENFLDIPGINEINDDNLEPLEEVENIEPEEYVNDIDVKPEIEEIEEESANVAMKFGVGVALIVAAHFVLVKRWNNEVIFVQNQSKLISSEKKDVEEKVTPKNKLIIQVEEYETGEQNKK</sequence>
<dbReference type="EMBL" id="JR035220">
    <property type="protein sequence ID" value="AEY56262.1"/>
    <property type="molecule type" value="mRNA"/>
</dbReference>
<evidence type="ECO:0000313" key="5">
    <source>
        <dbReference type="EMBL" id="AEY56265.1"/>
    </source>
</evidence>
<protein>
    <submittedName>
        <fullName evidence="2">Uncharacterized protein</fullName>
    </submittedName>
</protein>
<dbReference type="EMBL" id="JR035216">
    <property type="protein sequence ID" value="AEY56261.1"/>
    <property type="molecule type" value="mRNA"/>
</dbReference>
<organism evidence="2">
    <name type="scientific">Apis cerana</name>
    <name type="common">Indian honeybee</name>
    <dbReference type="NCBI Taxonomy" id="7461"/>
    <lineage>
        <taxon>Eukaryota</taxon>
        <taxon>Metazoa</taxon>
        <taxon>Ecdysozoa</taxon>
        <taxon>Arthropoda</taxon>
        <taxon>Hexapoda</taxon>
        <taxon>Insecta</taxon>
        <taxon>Pterygota</taxon>
        <taxon>Neoptera</taxon>
        <taxon>Endopterygota</taxon>
        <taxon>Hymenoptera</taxon>
        <taxon>Apocrita</taxon>
        <taxon>Aculeata</taxon>
        <taxon>Apoidea</taxon>
        <taxon>Anthophila</taxon>
        <taxon>Apidae</taxon>
        <taxon>Apis</taxon>
    </lineage>
</organism>
<dbReference type="EMBL" id="JR035224">
    <property type="protein sequence ID" value="AEY56263.1"/>
    <property type="molecule type" value="mRNA"/>
</dbReference>
<proteinExistence type="evidence at transcript level"/>
<dbReference type="EMBL" id="JR035230">
    <property type="protein sequence ID" value="AEY56265.1"/>
    <property type="molecule type" value="mRNA"/>
</dbReference>
<dbReference type="EMBL" id="JR035229">
    <property type="protein sequence ID" value="AEY56264.1"/>
    <property type="molecule type" value="mRNA"/>
</dbReference>